<accession>A0A542ZJS9</accession>
<sequence length="544" mass="57842">MLPPMPKSSVNFDPVGRRGMRVTLQTERGWRLEAEGEVDLALPEFKGAEKLLRNLVITVNLWAFACAEKERRLTRDQKLREELERRARSHADLARNVADLVDKVGLEVREGWCSACFKHVDHRKAETGLGVPTYVCDGCGAATLTCAAPRCPNMATRGFGAVRIPRFCAEHRHELPSFERGTAQINDLSAFTDLLRYEKKNLAKTTKLAGSALVAAGAMTGVGLLAAPLIGGIVGTTIGGYTGAAATSYGLAFLGGGSLAAGGLGMAGGTAVVAAAGASLGGVLGAGLTNAYVREDKSFMIEKLQDGGGVPVIVCSGFLTEGKKGWGDWQRIITERYPDSLVYRVHWGAEELKDLTAVVSGNLGWAVAAKAVKKVALKASKQVAKKVGPFSGALIFVDLVKNPWWRARERANKTGAIVADLIARTDLDEVVLVGHSLGARAMLCAAVALATKDEAPKVREIHLLGAAVGAGGDWGPLNAAVQRFAYNYHSREDKVLKFFYSIAQGGSTAAGCGGMATRLKRIKNVDVTRQVPDHSGYCKSLSLK</sequence>
<keyword evidence="2 5" id="KW-0812">Transmembrane</keyword>
<dbReference type="EMBL" id="VFOQ01000001">
    <property type="protein sequence ID" value="TQL60430.1"/>
    <property type="molecule type" value="Genomic_DNA"/>
</dbReference>
<dbReference type="AlphaFoldDB" id="A0A542ZJS9"/>
<dbReference type="PANTHER" id="PTHR17920:SF23">
    <property type="entry name" value="DUF726-DOMAIN-CONTAINING PROTEIN"/>
    <property type="match status" value="1"/>
</dbReference>
<name>A0A542ZJS9_9MICO</name>
<dbReference type="Pfam" id="PF05277">
    <property type="entry name" value="DUF726"/>
    <property type="match status" value="1"/>
</dbReference>
<proteinExistence type="predicted"/>
<dbReference type="Proteomes" id="UP000319514">
    <property type="component" value="Unassembled WGS sequence"/>
</dbReference>
<dbReference type="PANTHER" id="PTHR17920">
    <property type="entry name" value="TRANSMEMBRANE AND COILED-COIL DOMAIN-CONTAINING PROTEIN 4 TMCO4"/>
    <property type="match status" value="1"/>
</dbReference>
<keyword evidence="3 5" id="KW-1133">Transmembrane helix</keyword>
<keyword evidence="7" id="KW-1185">Reference proteome</keyword>
<protein>
    <submittedName>
        <fullName evidence="6">Uncharacterized protein DUF726</fullName>
    </submittedName>
</protein>
<feature type="transmembrane region" description="Helical" evidence="5">
    <location>
        <begin position="208"/>
        <end position="234"/>
    </location>
</feature>
<evidence type="ECO:0000256" key="2">
    <source>
        <dbReference type="ARBA" id="ARBA00022692"/>
    </source>
</evidence>
<keyword evidence="4 5" id="KW-0472">Membrane</keyword>
<organism evidence="6 7">
    <name type="scientific">Oryzihumus leptocrescens</name>
    <dbReference type="NCBI Taxonomy" id="297536"/>
    <lineage>
        <taxon>Bacteria</taxon>
        <taxon>Bacillati</taxon>
        <taxon>Actinomycetota</taxon>
        <taxon>Actinomycetes</taxon>
        <taxon>Micrococcales</taxon>
        <taxon>Intrasporangiaceae</taxon>
        <taxon>Oryzihumus</taxon>
    </lineage>
</organism>
<evidence type="ECO:0000256" key="3">
    <source>
        <dbReference type="ARBA" id="ARBA00022989"/>
    </source>
</evidence>
<dbReference type="SUPFAM" id="SSF53474">
    <property type="entry name" value="alpha/beta-Hydrolases"/>
    <property type="match status" value="1"/>
</dbReference>
<evidence type="ECO:0000313" key="6">
    <source>
        <dbReference type="EMBL" id="TQL60430.1"/>
    </source>
</evidence>
<comment type="caution">
    <text evidence="6">The sequence shown here is derived from an EMBL/GenBank/DDBJ whole genome shotgun (WGS) entry which is preliminary data.</text>
</comment>
<feature type="transmembrane region" description="Helical" evidence="5">
    <location>
        <begin position="246"/>
        <end position="266"/>
    </location>
</feature>
<dbReference type="Gene3D" id="3.40.50.1820">
    <property type="entry name" value="alpha/beta hydrolase"/>
    <property type="match status" value="1"/>
</dbReference>
<evidence type="ECO:0000256" key="1">
    <source>
        <dbReference type="ARBA" id="ARBA00004141"/>
    </source>
</evidence>
<feature type="transmembrane region" description="Helical" evidence="5">
    <location>
        <begin position="272"/>
        <end position="293"/>
    </location>
</feature>
<evidence type="ECO:0000256" key="5">
    <source>
        <dbReference type="SAM" id="Phobius"/>
    </source>
</evidence>
<evidence type="ECO:0000256" key="4">
    <source>
        <dbReference type="ARBA" id="ARBA00023136"/>
    </source>
</evidence>
<dbReference type="GO" id="GO:0016020">
    <property type="term" value="C:membrane"/>
    <property type="evidence" value="ECO:0007669"/>
    <property type="project" value="UniProtKB-SubCell"/>
</dbReference>
<evidence type="ECO:0000313" key="7">
    <source>
        <dbReference type="Proteomes" id="UP000319514"/>
    </source>
</evidence>
<dbReference type="InterPro" id="IPR029058">
    <property type="entry name" value="AB_hydrolase_fold"/>
</dbReference>
<dbReference type="InterPro" id="IPR007941">
    <property type="entry name" value="DUF726"/>
</dbReference>
<gene>
    <name evidence="6" type="ORF">FB474_1818</name>
</gene>
<comment type="subcellular location">
    <subcellularLocation>
        <location evidence="1">Membrane</location>
        <topology evidence="1">Multi-pass membrane protein</topology>
    </subcellularLocation>
</comment>
<reference evidence="6 7" key="1">
    <citation type="submission" date="2019-06" db="EMBL/GenBank/DDBJ databases">
        <title>Sequencing the genomes of 1000 actinobacteria strains.</title>
        <authorList>
            <person name="Klenk H.-P."/>
        </authorList>
    </citation>
    <scope>NUCLEOTIDE SEQUENCE [LARGE SCALE GENOMIC DNA]</scope>
    <source>
        <strain evidence="6 7">DSM 18082</strain>
    </source>
</reference>